<evidence type="ECO:0000313" key="1">
    <source>
        <dbReference type="EMBL" id="KDR17943.1"/>
    </source>
</evidence>
<gene>
    <name evidence="1" type="ORF">L798_08158</name>
</gene>
<organism evidence="1 2">
    <name type="scientific">Zootermopsis nevadensis</name>
    <name type="common">Dampwood termite</name>
    <dbReference type="NCBI Taxonomy" id="136037"/>
    <lineage>
        <taxon>Eukaryota</taxon>
        <taxon>Metazoa</taxon>
        <taxon>Ecdysozoa</taxon>
        <taxon>Arthropoda</taxon>
        <taxon>Hexapoda</taxon>
        <taxon>Insecta</taxon>
        <taxon>Pterygota</taxon>
        <taxon>Neoptera</taxon>
        <taxon>Polyneoptera</taxon>
        <taxon>Dictyoptera</taxon>
        <taxon>Blattodea</taxon>
        <taxon>Blattoidea</taxon>
        <taxon>Termitoidae</taxon>
        <taxon>Termopsidae</taxon>
        <taxon>Zootermopsis</taxon>
    </lineage>
</organism>
<protein>
    <submittedName>
        <fullName evidence="1">Uncharacterized protein</fullName>
    </submittedName>
</protein>
<dbReference type="STRING" id="136037.A0A067RDD0"/>
<proteinExistence type="predicted"/>
<accession>A0A067RDD0</accession>
<reference evidence="1 2" key="1">
    <citation type="journal article" date="2014" name="Nat. Commun.">
        <title>Molecular traces of alternative social organization in a termite genome.</title>
        <authorList>
            <person name="Terrapon N."/>
            <person name="Li C."/>
            <person name="Robertson H.M."/>
            <person name="Ji L."/>
            <person name="Meng X."/>
            <person name="Booth W."/>
            <person name="Chen Z."/>
            <person name="Childers C.P."/>
            <person name="Glastad K.M."/>
            <person name="Gokhale K."/>
            <person name="Gowin J."/>
            <person name="Gronenberg W."/>
            <person name="Hermansen R.A."/>
            <person name="Hu H."/>
            <person name="Hunt B.G."/>
            <person name="Huylmans A.K."/>
            <person name="Khalil S.M."/>
            <person name="Mitchell R.D."/>
            <person name="Munoz-Torres M.C."/>
            <person name="Mustard J.A."/>
            <person name="Pan H."/>
            <person name="Reese J.T."/>
            <person name="Scharf M.E."/>
            <person name="Sun F."/>
            <person name="Vogel H."/>
            <person name="Xiao J."/>
            <person name="Yang W."/>
            <person name="Yang Z."/>
            <person name="Yang Z."/>
            <person name="Zhou J."/>
            <person name="Zhu J."/>
            <person name="Brent C.S."/>
            <person name="Elsik C.G."/>
            <person name="Goodisman M.A."/>
            <person name="Liberles D.A."/>
            <person name="Roe R.M."/>
            <person name="Vargo E.L."/>
            <person name="Vilcinskas A."/>
            <person name="Wang J."/>
            <person name="Bornberg-Bauer E."/>
            <person name="Korb J."/>
            <person name="Zhang G."/>
            <person name="Liebig J."/>
        </authorList>
    </citation>
    <scope>NUCLEOTIDE SEQUENCE [LARGE SCALE GENOMIC DNA]</scope>
    <source>
        <tissue evidence="1">Whole organism</tissue>
    </source>
</reference>
<evidence type="ECO:0000313" key="2">
    <source>
        <dbReference type="Proteomes" id="UP000027135"/>
    </source>
</evidence>
<dbReference type="OMA" id="MRCEARI"/>
<name>A0A067RDD0_ZOONE</name>
<dbReference type="EMBL" id="KK852711">
    <property type="protein sequence ID" value="KDR17943.1"/>
    <property type="molecule type" value="Genomic_DNA"/>
</dbReference>
<sequence length="151" mass="17650">MRCEARIFRNKKREYLKGKIAVLETNNKEKKIRDLYRSISNFKKGYQPQTNLVKDDNGYFLADSIKIVNRWKNFFSELLNVHETGDIRQIKMHTAELLVPEPSLGEVELAIRKLKSYKSPGIDQIPAELIKASGKGLHMRIHKLIQLIWDK</sequence>
<dbReference type="InParanoid" id="A0A067RDD0"/>
<keyword evidence="2" id="KW-1185">Reference proteome</keyword>
<dbReference type="AlphaFoldDB" id="A0A067RDD0"/>
<dbReference type="Proteomes" id="UP000027135">
    <property type="component" value="Unassembled WGS sequence"/>
</dbReference>